<evidence type="ECO:0000259" key="3">
    <source>
        <dbReference type="Pfam" id="PF17766"/>
    </source>
</evidence>
<protein>
    <submittedName>
        <fullName evidence="4">Subtilisin-like protease, fibronectin type-III domain</fullName>
    </submittedName>
</protein>
<dbReference type="Gene3D" id="3.40.50.200">
    <property type="entry name" value="Peptidase S8/S53 domain"/>
    <property type="match status" value="1"/>
</dbReference>
<dbReference type="PANTHER" id="PTHR10795">
    <property type="entry name" value="PROPROTEIN CONVERTASE SUBTILISIN/KEXIN"/>
    <property type="match status" value="1"/>
</dbReference>
<sequence length="170" mass="17911">MSAETMNDAEFGFGSGHINPVKAIDPGLVYDAREADYVAFLCGQGYTDPDLQIITGDASTCSSVTAGADTNLNYPSFALRTLPLASVDSSFIRTVTNVGSSVSTYKATIYAPSSGLKIQVNPSVLSFASQGQQLSFTLAIQGTMDASAIRAALVWDDGTHQVRSPIVVYI</sequence>
<keyword evidence="4" id="KW-0378">Hydrolase</keyword>
<accession>A0AAN8VKJ2</accession>
<dbReference type="Pfam" id="PF17766">
    <property type="entry name" value="fn3_6"/>
    <property type="match status" value="1"/>
</dbReference>
<dbReference type="GO" id="GO:0004252">
    <property type="term" value="F:serine-type endopeptidase activity"/>
    <property type="evidence" value="ECO:0007669"/>
    <property type="project" value="InterPro"/>
</dbReference>
<keyword evidence="5" id="KW-1185">Reference proteome</keyword>
<evidence type="ECO:0000313" key="4">
    <source>
        <dbReference type="EMBL" id="KAK6931596.1"/>
    </source>
</evidence>
<name>A0AAN8VKJ2_9MAGN</name>
<dbReference type="EMBL" id="JBAMMX010000011">
    <property type="protein sequence ID" value="KAK6931596.1"/>
    <property type="molecule type" value="Genomic_DNA"/>
</dbReference>
<evidence type="ECO:0000256" key="1">
    <source>
        <dbReference type="ARBA" id="ARBA00011073"/>
    </source>
</evidence>
<organism evidence="4 5">
    <name type="scientific">Dillenia turbinata</name>
    <dbReference type="NCBI Taxonomy" id="194707"/>
    <lineage>
        <taxon>Eukaryota</taxon>
        <taxon>Viridiplantae</taxon>
        <taxon>Streptophyta</taxon>
        <taxon>Embryophyta</taxon>
        <taxon>Tracheophyta</taxon>
        <taxon>Spermatophyta</taxon>
        <taxon>Magnoliopsida</taxon>
        <taxon>eudicotyledons</taxon>
        <taxon>Gunneridae</taxon>
        <taxon>Pentapetalae</taxon>
        <taxon>Dilleniales</taxon>
        <taxon>Dilleniaceae</taxon>
        <taxon>Dillenia</taxon>
    </lineage>
</organism>
<feature type="domain" description="Subtilisin-like protease fibronectin type-III" evidence="3">
    <location>
        <begin position="71"/>
        <end position="168"/>
    </location>
</feature>
<evidence type="ECO:0000313" key="5">
    <source>
        <dbReference type="Proteomes" id="UP001370490"/>
    </source>
</evidence>
<dbReference type="Proteomes" id="UP001370490">
    <property type="component" value="Unassembled WGS sequence"/>
</dbReference>
<keyword evidence="2" id="KW-0732">Signal</keyword>
<dbReference type="Gene3D" id="2.60.40.2310">
    <property type="match status" value="1"/>
</dbReference>
<dbReference type="GO" id="GO:0006508">
    <property type="term" value="P:proteolysis"/>
    <property type="evidence" value="ECO:0007669"/>
    <property type="project" value="UniProtKB-KW"/>
</dbReference>
<gene>
    <name evidence="4" type="ORF">RJ641_003389</name>
</gene>
<dbReference type="InterPro" id="IPR045051">
    <property type="entry name" value="SBT"/>
</dbReference>
<dbReference type="InterPro" id="IPR041469">
    <property type="entry name" value="Subtilisin-like_FN3"/>
</dbReference>
<dbReference type="InterPro" id="IPR036852">
    <property type="entry name" value="Peptidase_S8/S53_dom_sf"/>
</dbReference>
<proteinExistence type="inferred from homology"/>
<comment type="similarity">
    <text evidence="1">Belongs to the peptidase S8 family.</text>
</comment>
<reference evidence="4 5" key="1">
    <citation type="submission" date="2023-12" db="EMBL/GenBank/DDBJ databases">
        <title>A high-quality genome assembly for Dillenia turbinata (Dilleniales).</title>
        <authorList>
            <person name="Chanderbali A."/>
        </authorList>
    </citation>
    <scope>NUCLEOTIDE SEQUENCE [LARGE SCALE GENOMIC DNA]</scope>
    <source>
        <strain evidence="4">LSX21</strain>
        <tissue evidence="4">Leaf</tissue>
    </source>
</reference>
<dbReference type="AlphaFoldDB" id="A0AAN8VKJ2"/>
<comment type="caution">
    <text evidence="4">The sequence shown here is derived from an EMBL/GenBank/DDBJ whole genome shotgun (WGS) entry which is preliminary data.</text>
</comment>
<evidence type="ECO:0000256" key="2">
    <source>
        <dbReference type="ARBA" id="ARBA00022729"/>
    </source>
</evidence>
<keyword evidence="4" id="KW-0645">Protease</keyword>